<evidence type="ECO:0000313" key="6">
    <source>
        <dbReference type="Proteomes" id="UP000075238"/>
    </source>
</evidence>
<dbReference type="GO" id="GO:0003677">
    <property type="term" value="F:DNA binding"/>
    <property type="evidence" value="ECO:0007669"/>
    <property type="project" value="UniProtKB-KW"/>
</dbReference>
<dbReference type="PANTHER" id="PTHR43140:SF1">
    <property type="entry name" value="TYPE I RESTRICTION ENZYME ECOKI SPECIFICITY SUBUNIT"/>
    <property type="match status" value="1"/>
</dbReference>
<evidence type="ECO:0000256" key="2">
    <source>
        <dbReference type="ARBA" id="ARBA00022747"/>
    </source>
</evidence>
<evidence type="ECO:0000256" key="1">
    <source>
        <dbReference type="ARBA" id="ARBA00010923"/>
    </source>
</evidence>
<evidence type="ECO:0000256" key="3">
    <source>
        <dbReference type="ARBA" id="ARBA00023125"/>
    </source>
</evidence>
<proteinExistence type="inferred from homology"/>
<comment type="similarity">
    <text evidence="1">Belongs to the type-I restriction system S methylase family.</text>
</comment>
<protein>
    <recommendedName>
        <fullName evidence="4">Type I restriction modification DNA specificity domain-containing protein</fullName>
    </recommendedName>
</protein>
<reference evidence="5 6" key="1">
    <citation type="submission" date="2016-03" db="EMBL/GenBank/DDBJ databases">
        <title>Complete genome sequence of a novel chlorpyrifos degrading bacterium, Cupriavidus nantongensis sp. X1.</title>
        <authorList>
            <person name="Fang L."/>
        </authorList>
    </citation>
    <scope>NUCLEOTIDE SEQUENCE [LARGE SCALE GENOMIC DNA]</scope>
    <source>
        <strain evidence="5 6">X1</strain>
    </source>
</reference>
<name>A0A142JEH1_9BURK</name>
<evidence type="ECO:0000313" key="5">
    <source>
        <dbReference type="EMBL" id="AMR76483.1"/>
    </source>
</evidence>
<dbReference type="SUPFAM" id="SSF116734">
    <property type="entry name" value="DNA methylase specificity domain"/>
    <property type="match status" value="1"/>
</dbReference>
<dbReference type="Gene3D" id="3.90.220.20">
    <property type="entry name" value="DNA methylase specificity domains"/>
    <property type="match status" value="1"/>
</dbReference>
<keyword evidence="3" id="KW-0238">DNA-binding</keyword>
<accession>A0A142JEH1</accession>
<dbReference type="CDD" id="cd17253">
    <property type="entry name" value="RMtype1_S_Eco933I-TRD2-CR2_like"/>
    <property type="match status" value="1"/>
</dbReference>
<gene>
    <name evidence="5" type="ORF">A2G96_01280</name>
</gene>
<dbReference type="InterPro" id="IPR044946">
    <property type="entry name" value="Restrct_endonuc_typeI_TRD_sf"/>
</dbReference>
<dbReference type="EMBL" id="CP014844">
    <property type="protein sequence ID" value="AMR76483.1"/>
    <property type="molecule type" value="Genomic_DNA"/>
</dbReference>
<dbReference type="Pfam" id="PF01420">
    <property type="entry name" value="Methylase_S"/>
    <property type="match status" value="1"/>
</dbReference>
<dbReference type="PANTHER" id="PTHR43140">
    <property type="entry name" value="TYPE-1 RESTRICTION ENZYME ECOKI SPECIFICITY PROTEIN"/>
    <property type="match status" value="1"/>
</dbReference>
<keyword evidence="6" id="KW-1185">Reference proteome</keyword>
<dbReference type="STRING" id="1796606.A2G96_01280"/>
<dbReference type="AlphaFoldDB" id="A0A142JEH1"/>
<dbReference type="Proteomes" id="UP000075238">
    <property type="component" value="Chromosome 1"/>
</dbReference>
<organism evidence="5 6">
    <name type="scientific">Cupriavidus nantongensis</name>
    <dbReference type="NCBI Taxonomy" id="1796606"/>
    <lineage>
        <taxon>Bacteria</taxon>
        <taxon>Pseudomonadati</taxon>
        <taxon>Pseudomonadota</taxon>
        <taxon>Betaproteobacteria</taxon>
        <taxon>Burkholderiales</taxon>
        <taxon>Burkholderiaceae</taxon>
        <taxon>Cupriavidus</taxon>
    </lineage>
</organism>
<keyword evidence="2" id="KW-0680">Restriction system</keyword>
<dbReference type="KEGG" id="cnan:A2G96_01280"/>
<sequence>MVPYLRVANVFEDRIDISDVKEMHFSAEDEETFKLGHNDILLNEGQSLELVGRPAIYRNELPRACFTNTLIRFRTEASVIPDFALILFRHYMHSGRFRRIAKITTNIAHLGAGRFAELEFPLPSNVEQAEIVRRLSDQFAQIAEQEAAIERGLMQSIAQRQNILRAAFAGQLVPQDPNDEHASVLLERIRAERAERAKQPKTRKTKQKKEIAAVVSQLIDVLAEAGDWVPAQEAFRRCGVSDGALTDQIETLFAELRALDKAGRLAVEPVADEQGRKLYDKLKLLEV</sequence>
<dbReference type="InterPro" id="IPR000055">
    <property type="entry name" value="Restrct_endonuc_typeI_TRD"/>
</dbReference>
<evidence type="ECO:0000259" key="4">
    <source>
        <dbReference type="Pfam" id="PF01420"/>
    </source>
</evidence>
<feature type="domain" description="Type I restriction modification DNA specificity" evidence="4">
    <location>
        <begin position="27"/>
        <end position="145"/>
    </location>
</feature>
<dbReference type="GO" id="GO:0009307">
    <property type="term" value="P:DNA restriction-modification system"/>
    <property type="evidence" value="ECO:0007669"/>
    <property type="project" value="UniProtKB-KW"/>
</dbReference>
<dbReference type="InterPro" id="IPR051212">
    <property type="entry name" value="Type-I_RE_S_subunit"/>
</dbReference>
<dbReference type="REBASE" id="143291">
    <property type="entry name" value="S.CnaX1ORF1290P"/>
</dbReference>